<accession>A0A246S4V6</accession>
<sequence length="149" mass="17185">MSVETVQQLLKMTRLLHTNLANSLEKASLSTKNEKVLMLLDYLSLHEKELSRVLALSEQDAQSAAIHTWCIEYFDKHAIALDNIDYSNMTFAEIMRSIVTIHNKIIELYRYLALRAESVVANELLNNLLTLEQHEAMRIVRDAQELEDL</sequence>
<dbReference type="AlphaFoldDB" id="A0A246S4V6"/>
<protein>
    <recommendedName>
        <fullName evidence="3">ATPase</fullName>
    </recommendedName>
</protein>
<evidence type="ECO:0000313" key="2">
    <source>
        <dbReference type="Proteomes" id="UP000197334"/>
    </source>
</evidence>
<gene>
    <name evidence="1" type="ORF">JI62_01240</name>
</gene>
<evidence type="ECO:0000313" key="1">
    <source>
        <dbReference type="EMBL" id="OWV31495.1"/>
    </source>
</evidence>
<organism evidence="1 2">
    <name type="scientific">Halomonas campaniensis</name>
    <dbReference type="NCBI Taxonomy" id="213554"/>
    <lineage>
        <taxon>Bacteria</taxon>
        <taxon>Pseudomonadati</taxon>
        <taxon>Pseudomonadota</taxon>
        <taxon>Gammaproteobacteria</taxon>
        <taxon>Oceanospirillales</taxon>
        <taxon>Halomonadaceae</taxon>
        <taxon>Halomonas</taxon>
    </lineage>
</organism>
<reference evidence="1 2" key="1">
    <citation type="submission" date="2014-08" db="EMBL/GenBank/DDBJ databases">
        <title>Draft genome sequence of a novel L-asparaginase producing marine bacterium, Halomonas campaniensis.</title>
        <authorList>
            <person name="Sundarakrishnan B."/>
            <person name="Moushumi Priya A."/>
            <person name="Raman G."/>
            <person name="Sakthivel N."/>
            <person name="Park S."/>
            <person name="Jayachandran S."/>
        </authorList>
    </citation>
    <scope>NUCLEOTIDE SEQUENCE [LARGE SCALE GENOMIC DNA]</scope>
    <source>
        <strain evidence="1 2">SK03</strain>
    </source>
</reference>
<evidence type="ECO:0008006" key="3">
    <source>
        <dbReference type="Google" id="ProtNLM"/>
    </source>
</evidence>
<dbReference type="OrthoDB" id="278693at2"/>
<name>A0A246S4V6_9GAMM</name>
<dbReference type="Proteomes" id="UP000197334">
    <property type="component" value="Unassembled WGS sequence"/>
</dbReference>
<proteinExistence type="predicted"/>
<keyword evidence="2" id="KW-1185">Reference proteome</keyword>
<dbReference type="EMBL" id="JPUA01000003">
    <property type="protein sequence ID" value="OWV31495.1"/>
    <property type="molecule type" value="Genomic_DNA"/>
</dbReference>
<comment type="caution">
    <text evidence="1">The sequence shown here is derived from an EMBL/GenBank/DDBJ whole genome shotgun (WGS) entry which is preliminary data.</text>
</comment>